<dbReference type="EMBL" id="CABVII010000022">
    <property type="protein sequence ID" value="VVP31844.1"/>
    <property type="molecule type" value="Genomic_DNA"/>
</dbReference>
<name>A0A5E7N3W5_PSEFL</name>
<dbReference type="Gene3D" id="3.10.129.10">
    <property type="entry name" value="Hotdog Thioesterase"/>
    <property type="match status" value="1"/>
</dbReference>
<evidence type="ECO:0000313" key="4">
    <source>
        <dbReference type="Proteomes" id="UP000385207"/>
    </source>
</evidence>
<protein>
    <recommendedName>
        <fullName evidence="5">MaoC-like domain-containing protein</fullName>
    </recommendedName>
</protein>
<dbReference type="SUPFAM" id="SSF54637">
    <property type="entry name" value="Thioesterase/thiol ester dehydrase-isomerase"/>
    <property type="match status" value="2"/>
</dbReference>
<evidence type="ECO:0000259" key="2">
    <source>
        <dbReference type="Pfam" id="PF13452"/>
    </source>
</evidence>
<sequence length="255" mass="28182">MFLTALTGYRFPEYPWSFEPERVMALNDALGISPGCNQPPPTLAFSADMDHGVVNQLFTLTGLEAHQLLHGEQHFHYHRPLQPGQVYRSRARLSEVINKPRFSLLHKQTRLFAPTGSLACEMLSIYVALPQPGTPGTGPAFESQDRQPARTATVVSRELIQAFARASGDDNRVHLDPAVAHQAGHPDVFAQGMLGMGLLGALLPGTRLRRFGVRFLSPIALGDQPRLYQTGASSRHLILANENDRIRIRGYAELD</sequence>
<dbReference type="RefSeq" id="WP_150746486.1">
    <property type="nucleotide sequence ID" value="NZ_CABVHE010000031.1"/>
</dbReference>
<feature type="domain" description="FAS1-like dehydratase" evidence="2">
    <location>
        <begin position="40"/>
        <end position="105"/>
    </location>
</feature>
<dbReference type="AlphaFoldDB" id="A0A5E7N3W5"/>
<feature type="domain" description="MaoC-like" evidence="1">
    <location>
        <begin position="151"/>
        <end position="224"/>
    </location>
</feature>
<accession>A0A5E7N3W5</accession>
<evidence type="ECO:0000259" key="1">
    <source>
        <dbReference type="Pfam" id="PF01575"/>
    </source>
</evidence>
<dbReference type="CDD" id="cd03441">
    <property type="entry name" value="R_hydratase_like"/>
    <property type="match status" value="1"/>
</dbReference>
<dbReference type="InterPro" id="IPR002539">
    <property type="entry name" value="MaoC-like_dom"/>
</dbReference>
<dbReference type="InterPro" id="IPR039569">
    <property type="entry name" value="FAS1-like_DH_region"/>
</dbReference>
<organism evidence="3 4">
    <name type="scientific">Pseudomonas fluorescens</name>
    <dbReference type="NCBI Taxonomy" id="294"/>
    <lineage>
        <taxon>Bacteria</taxon>
        <taxon>Pseudomonadati</taxon>
        <taxon>Pseudomonadota</taxon>
        <taxon>Gammaproteobacteria</taxon>
        <taxon>Pseudomonadales</taxon>
        <taxon>Pseudomonadaceae</taxon>
        <taxon>Pseudomonas</taxon>
    </lineage>
</organism>
<dbReference type="Pfam" id="PF13452">
    <property type="entry name" value="FAS1_DH_region"/>
    <property type="match status" value="1"/>
</dbReference>
<gene>
    <name evidence="3" type="ORF">PS862_04411</name>
</gene>
<proteinExistence type="predicted"/>
<evidence type="ECO:0000313" key="3">
    <source>
        <dbReference type="EMBL" id="VVP31844.1"/>
    </source>
</evidence>
<dbReference type="Pfam" id="PF01575">
    <property type="entry name" value="MaoC_dehydratas"/>
    <property type="match status" value="1"/>
</dbReference>
<dbReference type="OrthoDB" id="5415111at2"/>
<reference evidence="3 4" key="1">
    <citation type="submission" date="2019-09" db="EMBL/GenBank/DDBJ databases">
        <authorList>
            <person name="Chandra G."/>
            <person name="Truman W A."/>
        </authorList>
    </citation>
    <scope>NUCLEOTIDE SEQUENCE [LARGE SCALE GENOMIC DNA]</scope>
    <source>
        <strain evidence="3">PS862</strain>
    </source>
</reference>
<dbReference type="Proteomes" id="UP000385207">
    <property type="component" value="Unassembled WGS sequence"/>
</dbReference>
<dbReference type="InterPro" id="IPR029069">
    <property type="entry name" value="HotDog_dom_sf"/>
</dbReference>
<evidence type="ECO:0008006" key="5">
    <source>
        <dbReference type="Google" id="ProtNLM"/>
    </source>
</evidence>